<comment type="caution">
    <text evidence="1">The sequence shown here is derived from an EMBL/GenBank/DDBJ whole genome shotgun (WGS) entry which is preliminary data.</text>
</comment>
<dbReference type="EMBL" id="LRGB01014212">
    <property type="protein sequence ID" value="KZR99256.1"/>
    <property type="molecule type" value="Genomic_DNA"/>
</dbReference>
<evidence type="ECO:0000313" key="2">
    <source>
        <dbReference type="Proteomes" id="UP000076858"/>
    </source>
</evidence>
<evidence type="ECO:0000313" key="1">
    <source>
        <dbReference type="EMBL" id="KZR99256.1"/>
    </source>
</evidence>
<reference evidence="1 2" key="1">
    <citation type="submission" date="2016-03" db="EMBL/GenBank/DDBJ databases">
        <title>EvidentialGene: Evidence-directed Construction of Genes on Genomes.</title>
        <authorList>
            <person name="Gilbert D.G."/>
            <person name="Choi J.-H."/>
            <person name="Mockaitis K."/>
            <person name="Colbourne J."/>
            <person name="Pfrender M."/>
        </authorList>
    </citation>
    <scope>NUCLEOTIDE SEQUENCE [LARGE SCALE GENOMIC DNA]</scope>
    <source>
        <strain evidence="1 2">Xinb3</strain>
        <tissue evidence="1">Complete organism</tissue>
    </source>
</reference>
<gene>
    <name evidence="1" type="ORF">APZ42_004945</name>
</gene>
<dbReference type="Proteomes" id="UP000076858">
    <property type="component" value="Unassembled WGS sequence"/>
</dbReference>
<proteinExistence type="predicted"/>
<organism evidence="1 2">
    <name type="scientific">Daphnia magna</name>
    <dbReference type="NCBI Taxonomy" id="35525"/>
    <lineage>
        <taxon>Eukaryota</taxon>
        <taxon>Metazoa</taxon>
        <taxon>Ecdysozoa</taxon>
        <taxon>Arthropoda</taxon>
        <taxon>Crustacea</taxon>
        <taxon>Branchiopoda</taxon>
        <taxon>Diplostraca</taxon>
        <taxon>Cladocera</taxon>
        <taxon>Anomopoda</taxon>
        <taxon>Daphniidae</taxon>
        <taxon>Daphnia</taxon>
    </lineage>
</organism>
<protein>
    <submittedName>
        <fullName evidence="1">Uncharacterized protein</fullName>
    </submittedName>
</protein>
<dbReference type="AlphaFoldDB" id="A0A164GR88"/>
<accession>A0A164GR88</accession>
<sequence>MECLFFEMAGLSRRLEKYIRQIRICDGYRLRCFNACLFALVEREGGIRL</sequence>
<keyword evidence="2" id="KW-1185">Reference proteome</keyword>
<name>A0A164GR88_9CRUS</name>